<evidence type="ECO:0000313" key="1">
    <source>
        <dbReference type="EMBL" id="TMS02605.1"/>
    </source>
</evidence>
<accession>A0ACD3Q5Y0</accession>
<dbReference type="EMBL" id="CM011696">
    <property type="protein sequence ID" value="TMS02605.1"/>
    <property type="molecule type" value="Genomic_DNA"/>
</dbReference>
<proteinExistence type="predicted"/>
<evidence type="ECO:0000313" key="2">
    <source>
        <dbReference type="Proteomes" id="UP000793456"/>
    </source>
</evidence>
<keyword evidence="2" id="KW-1185">Reference proteome</keyword>
<name>A0ACD3Q5Y0_LARCR</name>
<gene>
    <name evidence="1" type="ORF">E3U43_020585</name>
</gene>
<organism evidence="1 2">
    <name type="scientific">Larimichthys crocea</name>
    <name type="common">Large yellow croaker</name>
    <name type="synonym">Pseudosciaena crocea</name>
    <dbReference type="NCBI Taxonomy" id="215358"/>
    <lineage>
        <taxon>Eukaryota</taxon>
        <taxon>Metazoa</taxon>
        <taxon>Chordata</taxon>
        <taxon>Craniata</taxon>
        <taxon>Vertebrata</taxon>
        <taxon>Euteleostomi</taxon>
        <taxon>Actinopterygii</taxon>
        <taxon>Neopterygii</taxon>
        <taxon>Teleostei</taxon>
        <taxon>Neoteleostei</taxon>
        <taxon>Acanthomorphata</taxon>
        <taxon>Eupercaria</taxon>
        <taxon>Sciaenidae</taxon>
        <taxon>Larimichthys</taxon>
    </lineage>
</organism>
<sequence>MRRLSRKKALSLVKELDAFPKVSESYVETSASGGTVSLIAFSAMALLAVLEFFVYRDTWMKYEYEVDKDFSSKLKINIDITVAMKCQHVGADILDLAETMITSNGLHYEPAIFELTPQQRLWQRTLILIQSRLREEHALQEVLYKTLLKGGPTALPPREDSSMEPLTACRIHGHVYVNKVAGNLHITVGKPIHHPQGHAHIAAFVSHETYNFSHRIDHLSFGEEIPGIINPLDGTEKITYNNNQMFQYFITVVPTRLNTYKISADTHQFSVTERVSKNPIISNHEKQEEAWTEEEESLRETWDDTNLNAVCFQGEGDKPRSGQSRRFRHLCEVRHQLSDGDGQRAAHAVLAVPGATVRHHRGYILHDGHAPRACWLLF</sequence>
<dbReference type="Proteomes" id="UP000793456">
    <property type="component" value="Chromosome XXIII"/>
</dbReference>
<protein>
    <submittedName>
        <fullName evidence="1">Uncharacterized protein</fullName>
    </submittedName>
</protein>
<comment type="caution">
    <text evidence="1">The sequence shown here is derived from an EMBL/GenBank/DDBJ whole genome shotgun (WGS) entry which is preliminary data.</text>
</comment>
<reference evidence="1" key="1">
    <citation type="submission" date="2018-11" db="EMBL/GenBank/DDBJ databases">
        <title>The sequence and de novo assembly of Larimichthys crocea genome using PacBio and Hi-C technologies.</title>
        <authorList>
            <person name="Xu P."/>
            <person name="Chen B."/>
            <person name="Zhou Z."/>
            <person name="Ke Q."/>
            <person name="Wu Y."/>
            <person name="Bai H."/>
            <person name="Pu F."/>
        </authorList>
    </citation>
    <scope>NUCLEOTIDE SEQUENCE</scope>
    <source>
        <tissue evidence="1">Muscle</tissue>
    </source>
</reference>